<accession>A0A168MKP5</accession>
<proteinExistence type="predicted"/>
<protein>
    <recommendedName>
        <fullName evidence="1">DUF11 domain-containing protein</fullName>
    </recommendedName>
</protein>
<organism evidence="2 3">
    <name type="scientific">Paenibacillus glacialis</name>
    <dbReference type="NCBI Taxonomy" id="494026"/>
    <lineage>
        <taxon>Bacteria</taxon>
        <taxon>Bacillati</taxon>
        <taxon>Bacillota</taxon>
        <taxon>Bacilli</taxon>
        <taxon>Bacillales</taxon>
        <taxon>Paenibacillaceae</taxon>
        <taxon>Paenibacillus</taxon>
    </lineage>
</organism>
<evidence type="ECO:0000313" key="2">
    <source>
        <dbReference type="EMBL" id="OAB44790.1"/>
    </source>
</evidence>
<dbReference type="RefSeq" id="WP_068529680.1">
    <property type="nucleotide sequence ID" value="NZ_LVJH01000006.1"/>
</dbReference>
<feature type="domain" description="DUF11" evidence="1">
    <location>
        <begin position="45"/>
        <end position="128"/>
    </location>
</feature>
<dbReference type="InterPro" id="IPR051172">
    <property type="entry name" value="Chlamydia_OmcB"/>
</dbReference>
<evidence type="ECO:0000313" key="3">
    <source>
        <dbReference type="Proteomes" id="UP000076967"/>
    </source>
</evidence>
<sequence>MTSGSRPYPVVTNQSRVLFSSAAGVESIAYSNIVDTPVVGPVPSLIKSADKVRASLDETIVYTIIADNIGNTAAKLTIYDTLPQGVSFILNSVLRDGILLPGVDPISGIPAGTLTPETQVIISFQVIVVSLPPSLTLLNKALCKFTFVIPEGLLIADELYSNTVTISLIAFQIYTSLTANTSTTFVGDVVTYTLTIMNEGIQSLQDVIVVIPVPEGAVFITGSVIVSGVYYPESDPNQEIYLDNLGSGSTVEISFRVSIVEVPPTSTLINTAKVSYVVDRNQYNTESNTVVVAVVSPDVTISKMVELSRAAPGDPLWYELTVRNNGNIAVDAILFDVFPSGTLFVWDSVLVNGVIMKGVLPDSGIPLSTLSPESLTVVKFKVTIATAINIHEISEIKNQGSLHYTFLLPDGRTVRQIARSNVVSTYIFTPLISLEICVDPTCVEIGGRVKFELLLSNTGNWPANVSLIQLYPEGTMLDSNIITIDGIPSPQTPFKGTIPLGTVNAGTTVCITYFITVNEYLLSHFLKGYSSAIYQFILDERTNVGKVHSNSYTITVEEFSE</sequence>
<keyword evidence="3" id="KW-1185">Reference proteome</keyword>
<gene>
    <name evidence="2" type="ORF">PGLA_05095</name>
</gene>
<dbReference type="Gene3D" id="2.60.40.10">
    <property type="entry name" value="Immunoglobulins"/>
    <property type="match status" value="1"/>
</dbReference>
<dbReference type="NCBIfam" id="TIGR01451">
    <property type="entry name" value="B_ant_repeat"/>
    <property type="match status" value="3"/>
</dbReference>
<dbReference type="STRING" id="494026.PGLA_05095"/>
<dbReference type="InterPro" id="IPR047589">
    <property type="entry name" value="DUF11_rpt"/>
</dbReference>
<reference evidence="2 3" key="1">
    <citation type="submission" date="2016-03" db="EMBL/GenBank/DDBJ databases">
        <title>Draft genome sequence of Paenibacillus glacialis DSM 22343.</title>
        <authorList>
            <person name="Shin S.-K."/>
            <person name="Yi H."/>
        </authorList>
    </citation>
    <scope>NUCLEOTIDE SEQUENCE [LARGE SCALE GENOMIC DNA]</scope>
    <source>
        <strain evidence="2 3">DSM 22343</strain>
    </source>
</reference>
<dbReference type="InterPro" id="IPR001434">
    <property type="entry name" value="OmcB-like_DUF11"/>
</dbReference>
<dbReference type="PANTHER" id="PTHR34819">
    <property type="entry name" value="LARGE CYSTEINE-RICH PERIPLASMIC PROTEIN OMCB"/>
    <property type="match status" value="1"/>
</dbReference>
<dbReference type="OrthoDB" id="1751088at2"/>
<dbReference type="InterPro" id="IPR013783">
    <property type="entry name" value="Ig-like_fold"/>
</dbReference>
<dbReference type="Pfam" id="PF01345">
    <property type="entry name" value="DUF11"/>
    <property type="match status" value="2"/>
</dbReference>
<feature type="domain" description="DUF11" evidence="1">
    <location>
        <begin position="178"/>
        <end position="289"/>
    </location>
</feature>
<dbReference type="AlphaFoldDB" id="A0A168MKP5"/>
<evidence type="ECO:0000259" key="1">
    <source>
        <dbReference type="Pfam" id="PF01345"/>
    </source>
</evidence>
<dbReference type="EMBL" id="LVJH01000006">
    <property type="protein sequence ID" value="OAB44790.1"/>
    <property type="molecule type" value="Genomic_DNA"/>
</dbReference>
<dbReference type="Proteomes" id="UP000076967">
    <property type="component" value="Unassembled WGS sequence"/>
</dbReference>
<comment type="caution">
    <text evidence="2">The sequence shown here is derived from an EMBL/GenBank/DDBJ whole genome shotgun (WGS) entry which is preliminary data.</text>
</comment>
<name>A0A168MKP5_9BACL</name>